<evidence type="ECO:0000256" key="1">
    <source>
        <dbReference type="ARBA" id="ARBA00004417"/>
    </source>
</evidence>
<proteinExistence type="inferred from homology"/>
<keyword evidence="7 10" id="KW-0067">ATP-binding</keyword>
<dbReference type="GO" id="GO:0015833">
    <property type="term" value="P:peptide transport"/>
    <property type="evidence" value="ECO:0007669"/>
    <property type="project" value="InterPro"/>
</dbReference>
<evidence type="ECO:0000256" key="7">
    <source>
        <dbReference type="ARBA" id="ARBA00022840"/>
    </source>
</evidence>
<dbReference type="Pfam" id="PF08352">
    <property type="entry name" value="oligo_HPY"/>
    <property type="match status" value="2"/>
</dbReference>
<dbReference type="PANTHER" id="PTHR43297:SF2">
    <property type="entry name" value="DIPEPTIDE TRANSPORT ATP-BINDING PROTEIN DPPD"/>
    <property type="match status" value="1"/>
</dbReference>
<comment type="subcellular location">
    <subcellularLocation>
        <location evidence="1">Cell inner membrane</location>
        <topology evidence="1">Peripheral membrane protein</topology>
    </subcellularLocation>
</comment>
<dbReference type="CDD" id="cd03257">
    <property type="entry name" value="ABC_NikE_OppD_transporters"/>
    <property type="match status" value="2"/>
</dbReference>
<gene>
    <name evidence="10" type="ORF">CYJ10_21280</name>
</gene>
<dbReference type="SUPFAM" id="SSF52540">
    <property type="entry name" value="P-loop containing nucleoside triphosphate hydrolases"/>
    <property type="match status" value="2"/>
</dbReference>
<comment type="caution">
    <text evidence="10">The sequence shown here is derived from an EMBL/GenBank/DDBJ whole genome shotgun (WGS) entry which is preliminary data.</text>
</comment>
<dbReference type="Gene3D" id="3.40.50.300">
    <property type="entry name" value="P-loop containing nucleotide triphosphate hydrolases"/>
    <property type="match status" value="2"/>
</dbReference>
<dbReference type="GO" id="GO:0055085">
    <property type="term" value="P:transmembrane transport"/>
    <property type="evidence" value="ECO:0007669"/>
    <property type="project" value="UniProtKB-ARBA"/>
</dbReference>
<evidence type="ECO:0000256" key="4">
    <source>
        <dbReference type="ARBA" id="ARBA00022475"/>
    </source>
</evidence>
<reference evidence="10 11" key="1">
    <citation type="submission" date="2017-12" db="EMBL/GenBank/DDBJ databases">
        <title>Genome sequence of the active heterotrophic nitrifier-denitrifier, Cupriavidus pauculus UM1.</title>
        <authorList>
            <person name="Putonti C."/>
            <person name="Castignetti D."/>
        </authorList>
    </citation>
    <scope>NUCLEOTIDE SEQUENCE [LARGE SCALE GENOMIC DNA]</scope>
    <source>
        <strain evidence="10 11">UM1</strain>
    </source>
</reference>
<dbReference type="InterPro" id="IPR027417">
    <property type="entry name" value="P-loop_NTPase"/>
</dbReference>
<dbReference type="PANTHER" id="PTHR43297">
    <property type="entry name" value="OLIGOPEPTIDE TRANSPORT ATP-BINDING PROTEIN APPD"/>
    <property type="match status" value="1"/>
</dbReference>
<keyword evidence="4" id="KW-1003">Cell membrane</keyword>
<dbReference type="InterPro" id="IPR017871">
    <property type="entry name" value="ABC_transporter-like_CS"/>
</dbReference>
<dbReference type="Pfam" id="PF00005">
    <property type="entry name" value="ABC_tran"/>
    <property type="match status" value="2"/>
</dbReference>
<dbReference type="GO" id="GO:0005886">
    <property type="term" value="C:plasma membrane"/>
    <property type="evidence" value="ECO:0007669"/>
    <property type="project" value="UniProtKB-SubCell"/>
</dbReference>
<evidence type="ECO:0000256" key="3">
    <source>
        <dbReference type="ARBA" id="ARBA00022448"/>
    </source>
</evidence>
<dbReference type="InterPro" id="IPR050388">
    <property type="entry name" value="ABC_Ni/Peptide_Import"/>
</dbReference>
<dbReference type="RefSeq" id="WP_101683445.1">
    <property type="nucleotide sequence ID" value="NZ_PJRP01000011.1"/>
</dbReference>
<dbReference type="InterPro" id="IPR003593">
    <property type="entry name" value="AAA+_ATPase"/>
</dbReference>
<comment type="similarity">
    <text evidence="2">Belongs to the ABC transporter superfamily.</text>
</comment>
<feature type="domain" description="ABC transporter" evidence="9">
    <location>
        <begin position="15"/>
        <end position="264"/>
    </location>
</feature>
<keyword evidence="8" id="KW-0472">Membrane</keyword>
<dbReference type="InterPro" id="IPR003439">
    <property type="entry name" value="ABC_transporter-like_ATP-bd"/>
</dbReference>
<keyword evidence="5" id="KW-0997">Cell inner membrane</keyword>
<dbReference type="InterPro" id="IPR013563">
    <property type="entry name" value="Oligopep_ABC_C"/>
</dbReference>
<evidence type="ECO:0000313" key="11">
    <source>
        <dbReference type="Proteomes" id="UP000234341"/>
    </source>
</evidence>
<dbReference type="AlphaFoldDB" id="A0A2N5C8N1"/>
<dbReference type="GO" id="GO:0005524">
    <property type="term" value="F:ATP binding"/>
    <property type="evidence" value="ECO:0007669"/>
    <property type="project" value="UniProtKB-KW"/>
</dbReference>
<dbReference type="NCBIfam" id="NF007739">
    <property type="entry name" value="PRK10419.1"/>
    <property type="match status" value="2"/>
</dbReference>
<evidence type="ECO:0000256" key="2">
    <source>
        <dbReference type="ARBA" id="ARBA00005417"/>
    </source>
</evidence>
<evidence type="ECO:0000256" key="6">
    <source>
        <dbReference type="ARBA" id="ARBA00022741"/>
    </source>
</evidence>
<sequence>MTDNAKQDTAPVLDIRGLSIRLPEGGDRALAVTDASLTLHAGQTLCVVGESGSGKSMIANAVMGLLPRPHVEPVAGEILLDGQNLLTLGEPELRRLRGQQIAMIFQEPMTALNPVMRIGEQLAEVFDAHLNLGATEKRQRIVAALADVGLPEPALIYDSFPFRLSGGQRQRVMIACAMILEPKLLIADEPTTALDVTTQAQILALIRDLQRKRGMAVLFITHDFGVVSEIADQVVVMQTGQVVEAGQAASVLGAPQHPYTRKLLAAIPGGEVRQPLADADNAEYHRVLQVQDLCKTYRTGGSLFRRGREVPAARNINLELMRGQTLGLVGESGSGKSTLGRCITGLAPFDSGRIVFNGRNLPQGGSLMQRSGCKIQMVFQDPYASLNPRHRIGAAIASGPIAQGVPRAEAMARTLSLLALVGLGPEAAERYPHEFSGGQRQRIGIARALAMQPELLVADEPVSALDVSVQAQVLELFATVREEFKLAMVFITHDLRVAAQMCDQIAVMQRGEVVEYGDTARVLGDPQHAYTRKLIDAIPKLSREAQPAQAAPDSAHQIERHGAVWTSGAEAYAPPAPAMAARAGGYA</sequence>
<dbReference type="GO" id="GO:0016887">
    <property type="term" value="F:ATP hydrolysis activity"/>
    <property type="evidence" value="ECO:0007669"/>
    <property type="project" value="InterPro"/>
</dbReference>
<dbReference type="NCBIfam" id="NF008453">
    <property type="entry name" value="PRK11308.1"/>
    <property type="match status" value="2"/>
</dbReference>
<organism evidence="10 11">
    <name type="scientific">Cupriavidus pauculus</name>
    <dbReference type="NCBI Taxonomy" id="82633"/>
    <lineage>
        <taxon>Bacteria</taxon>
        <taxon>Pseudomonadati</taxon>
        <taxon>Pseudomonadota</taxon>
        <taxon>Betaproteobacteria</taxon>
        <taxon>Burkholderiales</taxon>
        <taxon>Burkholderiaceae</taxon>
        <taxon>Cupriavidus</taxon>
    </lineage>
</organism>
<name>A0A2N5C8N1_9BURK</name>
<dbReference type="PROSITE" id="PS50893">
    <property type="entry name" value="ABC_TRANSPORTER_2"/>
    <property type="match status" value="2"/>
</dbReference>
<accession>A0A2N5C8N1</accession>
<dbReference type="OrthoDB" id="9802772at2"/>
<evidence type="ECO:0000256" key="5">
    <source>
        <dbReference type="ARBA" id="ARBA00022519"/>
    </source>
</evidence>
<evidence type="ECO:0000256" key="8">
    <source>
        <dbReference type="ARBA" id="ARBA00023136"/>
    </source>
</evidence>
<evidence type="ECO:0000313" key="10">
    <source>
        <dbReference type="EMBL" id="PLP98567.1"/>
    </source>
</evidence>
<evidence type="ECO:0000259" key="9">
    <source>
        <dbReference type="PROSITE" id="PS50893"/>
    </source>
</evidence>
<keyword evidence="6" id="KW-0547">Nucleotide-binding</keyword>
<dbReference type="Proteomes" id="UP000234341">
    <property type="component" value="Unassembled WGS sequence"/>
</dbReference>
<dbReference type="PROSITE" id="PS00211">
    <property type="entry name" value="ABC_TRANSPORTER_1"/>
    <property type="match status" value="2"/>
</dbReference>
<dbReference type="FunFam" id="3.40.50.300:FF:000016">
    <property type="entry name" value="Oligopeptide ABC transporter ATP-binding component"/>
    <property type="match status" value="1"/>
</dbReference>
<protein>
    <submittedName>
        <fullName evidence="10">Microcin ABC transporter ATP-binding protein</fullName>
    </submittedName>
</protein>
<keyword evidence="3" id="KW-0813">Transport</keyword>
<feature type="domain" description="ABC transporter" evidence="9">
    <location>
        <begin position="288"/>
        <end position="535"/>
    </location>
</feature>
<dbReference type="SMART" id="SM00382">
    <property type="entry name" value="AAA"/>
    <property type="match status" value="2"/>
</dbReference>
<dbReference type="EMBL" id="PJRP01000011">
    <property type="protein sequence ID" value="PLP98567.1"/>
    <property type="molecule type" value="Genomic_DNA"/>
</dbReference>